<dbReference type="OrthoDB" id="1100386at2759"/>
<protein>
    <submittedName>
        <fullName evidence="1">Uncharacterized protein</fullName>
    </submittedName>
</protein>
<proteinExistence type="predicted"/>
<evidence type="ECO:0000313" key="1">
    <source>
        <dbReference type="EMBL" id="CDW32987.1"/>
    </source>
</evidence>
<feature type="non-terminal residue" evidence="1">
    <location>
        <position position="246"/>
    </location>
</feature>
<dbReference type="AlphaFoldDB" id="A0A0K2U4Y4"/>
<accession>A0A0K2U4Y4</accession>
<feature type="non-terminal residue" evidence="1">
    <location>
        <position position="1"/>
    </location>
</feature>
<sequence>LLVLYLLDNCYAAHRDLKFIKEDMNCRLDDCSTYCAYTKPASRDYLNLSISPRAHVCNASKVKRNFFFTEMFTDYPLISLRYESNKGIVDNETGTVYNQFCECIHNMQTYLTDEKSPSLGSALAWAEESRMEWRTDTNTNINVWDLSGECYERWYYKLSSSPIGYSPNSKGLYAINNQGCSLSWSNNSFNSDVHEYVHLYYRRSKFVRRDLAMVNYLDTFPQYANSFACVKHCSSNKFQYAFVSLN</sequence>
<organism evidence="1">
    <name type="scientific">Lepeophtheirus salmonis</name>
    <name type="common">Salmon louse</name>
    <name type="synonym">Caligus salmonis</name>
    <dbReference type="NCBI Taxonomy" id="72036"/>
    <lineage>
        <taxon>Eukaryota</taxon>
        <taxon>Metazoa</taxon>
        <taxon>Ecdysozoa</taxon>
        <taxon>Arthropoda</taxon>
        <taxon>Crustacea</taxon>
        <taxon>Multicrustacea</taxon>
        <taxon>Hexanauplia</taxon>
        <taxon>Copepoda</taxon>
        <taxon>Siphonostomatoida</taxon>
        <taxon>Caligidae</taxon>
        <taxon>Lepeophtheirus</taxon>
    </lineage>
</organism>
<name>A0A0K2U4Y4_LEPSM</name>
<reference evidence="1" key="1">
    <citation type="submission" date="2014-05" db="EMBL/GenBank/DDBJ databases">
        <authorList>
            <person name="Chronopoulou M."/>
        </authorList>
    </citation>
    <scope>NUCLEOTIDE SEQUENCE</scope>
    <source>
        <tissue evidence="1">Whole organism</tissue>
    </source>
</reference>
<dbReference type="EMBL" id="HACA01015626">
    <property type="protein sequence ID" value="CDW32987.1"/>
    <property type="molecule type" value="Transcribed_RNA"/>
</dbReference>